<dbReference type="InterPro" id="IPR016135">
    <property type="entry name" value="UBQ-conjugating_enzyme/RWD"/>
</dbReference>
<dbReference type="SUPFAM" id="SSF54495">
    <property type="entry name" value="UBC-like"/>
    <property type="match status" value="1"/>
</dbReference>
<evidence type="ECO:0000313" key="2">
    <source>
        <dbReference type="EMBL" id="KAF7341925.1"/>
    </source>
</evidence>
<comment type="caution">
    <text evidence="2">The sequence shown here is derived from an EMBL/GenBank/DDBJ whole genome shotgun (WGS) entry which is preliminary data.</text>
</comment>
<feature type="compositionally biased region" description="Low complexity" evidence="1">
    <location>
        <begin position="530"/>
        <end position="546"/>
    </location>
</feature>
<dbReference type="AlphaFoldDB" id="A0A8H6XI32"/>
<feature type="region of interest" description="Disordered" evidence="1">
    <location>
        <begin position="24"/>
        <end position="49"/>
    </location>
</feature>
<protein>
    <submittedName>
        <fullName evidence="2">UBIQUITIN-CONJUGAT-2 domain-containing protein</fullName>
    </submittedName>
</protein>
<reference evidence="2" key="1">
    <citation type="submission" date="2020-05" db="EMBL/GenBank/DDBJ databases">
        <title>Mycena genomes resolve the evolution of fungal bioluminescence.</title>
        <authorList>
            <person name="Tsai I.J."/>
        </authorList>
    </citation>
    <scope>NUCLEOTIDE SEQUENCE</scope>
    <source>
        <strain evidence="2">160909Yilan</strain>
    </source>
</reference>
<dbReference type="Proteomes" id="UP000623467">
    <property type="component" value="Unassembled WGS sequence"/>
</dbReference>
<dbReference type="CDD" id="cd23802">
    <property type="entry name" value="UBCc_UBE2Q"/>
    <property type="match status" value="1"/>
</dbReference>
<feature type="region of interest" description="Disordered" evidence="1">
    <location>
        <begin position="495"/>
        <end position="555"/>
    </location>
</feature>
<sequence>MRYAALERGPEEVARVYQAEIQRADKDEAASRRRWRVQGHSPQDPLRDLGKGEEINLESRIRRFAISSARAIASSATISSRPSMRLSNRTCATARSGVCTYYYQYYAHNRGASLEVLASLTALYRHLTRLFQYEIIHNSETVDLLVSLCYCAAAEDVLDEPLSKGMALHVLPPDKARITTPPTSNYHAYHHGQQPAAAPATPLNYQSSCLLADEYANGDDQMRASIAGLIDTLPPIDEMNEAGEVEAASEGEGERDDLARVMVDSALVCRVDGDVGQAAYPGRVDSVYRQFRFGVVKPDAEARFQKTLPAETLSDANAKKYPSWYVLHAYRVVAFRGRFGPKNWHSIVRRVVANGHTFGDYMYIAKKDVDESLYRQRPCLLAQEQAWPYELSRPRGIVDLPQKFVSSNPHFVVKDTEWIMWYSTLIKGIEPAATDASAKTKKNAIPLVKLDPAQAITLMSKTLRVPQPGYEIGELEESDETDTFVFEERKPAAATAPEVIDVSDDEPMLPPPLAKGTGKNKGSSFVAAVSSSLKGKGSTSGSSSAPKGPPKDDWKHDAEYVRRTVELFMPPPLDSSPSATMAVQRELKTMIKEQGKATTSASGLEELGCYSQRSPWAIIDLKREKVYSSILEIRFPPTYRIGPPFFRIITPRFLPFIQGGGGHVTGGGFICMDLLTSDGWLPSYSISAVLVQIKLAISNLDPRPARLAGNWNPPYPVAESLASFKRAAATHGRTVPEDSTSWLDR</sequence>
<dbReference type="OrthoDB" id="109543at2759"/>
<dbReference type="Gene3D" id="3.10.110.10">
    <property type="entry name" value="Ubiquitin Conjugating Enzyme"/>
    <property type="match status" value="1"/>
</dbReference>
<name>A0A8H6XI32_9AGAR</name>
<evidence type="ECO:0000313" key="3">
    <source>
        <dbReference type="Proteomes" id="UP000623467"/>
    </source>
</evidence>
<keyword evidence="3" id="KW-1185">Reference proteome</keyword>
<accession>A0A8H6XI32</accession>
<proteinExistence type="predicted"/>
<evidence type="ECO:0000256" key="1">
    <source>
        <dbReference type="SAM" id="MobiDB-lite"/>
    </source>
</evidence>
<organism evidence="2 3">
    <name type="scientific">Mycena sanguinolenta</name>
    <dbReference type="NCBI Taxonomy" id="230812"/>
    <lineage>
        <taxon>Eukaryota</taxon>
        <taxon>Fungi</taxon>
        <taxon>Dikarya</taxon>
        <taxon>Basidiomycota</taxon>
        <taxon>Agaricomycotina</taxon>
        <taxon>Agaricomycetes</taxon>
        <taxon>Agaricomycetidae</taxon>
        <taxon>Agaricales</taxon>
        <taxon>Marasmiineae</taxon>
        <taxon>Mycenaceae</taxon>
        <taxon>Mycena</taxon>
    </lineage>
</organism>
<dbReference type="EMBL" id="JACAZH010000026">
    <property type="protein sequence ID" value="KAF7341925.1"/>
    <property type="molecule type" value="Genomic_DNA"/>
</dbReference>
<gene>
    <name evidence="2" type="ORF">MSAN_02048400</name>
</gene>